<organism evidence="1 2">
    <name type="scientific">Nephila pilipes</name>
    <name type="common">Giant wood spider</name>
    <name type="synonym">Nephila maculata</name>
    <dbReference type="NCBI Taxonomy" id="299642"/>
    <lineage>
        <taxon>Eukaryota</taxon>
        <taxon>Metazoa</taxon>
        <taxon>Ecdysozoa</taxon>
        <taxon>Arthropoda</taxon>
        <taxon>Chelicerata</taxon>
        <taxon>Arachnida</taxon>
        <taxon>Araneae</taxon>
        <taxon>Araneomorphae</taxon>
        <taxon>Entelegynae</taxon>
        <taxon>Araneoidea</taxon>
        <taxon>Nephilidae</taxon>
        <taxon>Nephila</taxon>
    </lineage>
</organism>
<accession>A0A8X6QT07</accession>
<proteinExistence type="predicted"/>
<evidence type="ECO:0000313" key="2">
    <source>
        <dbReference type="Proteomes" id="UP000887013"/>
    </source>
</evidence>
<evidence type="ECO:0000313" key="1">
    <source>
        <dbReference type="EMBL" id="GFU43801.1"/>
    </source>
</evidence>
<dbReference type="EMBL" id="BMAW01085625">
    <property type="protein sequence ID" value="GFU43801.1"/>
    <property type="molecule type" value="Genomic_DNA"/>
</dbReference>
<sequence>MFRAHLSYPKPVGGQARQFVSEEASSRMIKCSIIQAGRSREPRSNPIPAGTQYILTTFKDSRALDVTVSGPAKWLSLGGWKAKRTAKAYTNSDPGTPHLSRKDLLRERQRPKYLKCRADTENADRSGHETDQTANLNRRPQCLFLLSTPVLYSSSCGSLSLPF</sequence>
<comment type="caution">
    <text evidence="1">The sequence shown here is derived from an EMBL/GenBank/DDBJ whole genome shotgun (WGS) entry which is preliminary data.</text>
</comment>
<reference evidence="1" key="1">
    <citation type="submission" date="2020-08" db="EMBL/GenBank/DDBJ databases">
        <title>Multicomponent nature underlies the extraordinary mechanical properties of spider dragline silk.</title>
        <authorList>
            <person name="Kono N."/>
            <person name="Nakamura H."/>
            <person name="Mori M."/>
            <person name="Yoshida Y."/>
            <person name="Ohtoshi R."/>
            <person name="Malay A.D."/>
            <person name="Moran D.A.P."/>
            <person name="Tomita M."/>
            <person name="Numata K."/>
            <person name="Arakawa K."/>
        </authorList>
    </citation>
    <scope>NUCLEOTIDE SEQUENCE</scope>
</reference>
<dbReference type="Proteomes" id="UP000887013">
    <property type="component" value="Unassembled WGS sequence"/>
</dbReference>
<gene>
    <name evidence="1" type="ORF">NPIL_568791</name>
</gene>
<dbReference type="AlphaFoldDB" id="A0A8X6QT07"/>
<protein>
    <submittedName>
        <fullName evidence="1">Uncharacterized protein</fullName>
    </submittedName>
</protein>
<name>A0A8X6QT07_NEPPI</name>
<keyword evidence="2" id="KW-1185">Reference proteome</keyword>